<gene>
    <name evidence="1" type="ORF">NDU88_003581</name>
</gene>
<protein>
    <submittedName>
        <fullName evidence="1">Uncharacterized protein</fullName>
    </submittedName>
</protein>
<comment type="caution">
    <text evidence="1">The sequence shown here is derived from an EMBL/GenBank/DDBJ whole genome shotgun (WGS) entry which is preliminary data.</text>
</comment>
<proteinExistence type="predicted"/>
<dbReference type="Proteomes" id="UP001066276">
    <property type="component" value="Chromosome 5"/>
</dbReference>
<organism evidence="1 2">
    <name type="scientific">Pleurodeles waltl</name>
    <name type="common">Iberian ribbed newt</name>
    <dbReference type="NCBI Taxonomy" id="8319"/>
    <lineage>
        <taxon>Eukaryota</taxon>
        <taxon>Metazoa</taxon>
        <taxon>Chordata</taxon>
        <taxon>Craniata</taxon>
        <taxon>Vertebrata</taxon>
        <taxon>Euteleostomi</taxon>
        <taxon>Amphibia</taxon>
        <taxon>Batrachia</taxon>
        <taxon>Caudata</taxon>
        <taxon>Salamandroidea</taxon>
        <taxon>Salamandridae</taxon>
        <taxon>Pleurodelinae</taxon>
        <taxon>Pleurodeles</taxon>
    </lineage>
</organism>
<keyword evidence="2" id="KW-1185">Reference proteome</keyword>
<dbReference type="AlphaFoldDB" id="A0AAV7RDI0"/>
<reference evidence="1" key="1">
    <citation type="journal article" date="2022" name="bioRxiv">
        <title>Sequencing and chromosome-scale assembly of the giantPleurodeles waltlgenome.</title>
        <authorList>
            <person name="Brown T."/>
            <person name="Elewa A."/>
            <person name="Iarovenko S."/>
            <person name="Subramanian E."/>
            <person name="Araus A.J."/>
            <person name="Petzold A."/>
            <person name="Susuki M."/>
            <person name="Suzuki K.-i.T."/>
            <person name="Hayashi T."/>
            <person name="Toyoda A."/>
            <person name="Oliveira C."/>
            <person name="Osipova E."/>
            <person name="Leigh N.D."/>
            <person name="Simon A."/>
            <person name="Yun M.H."/>
        </authorList>
    </citation>
    <scope>NUCLEOTIDE SEQUENCE</scope>
    <source>
        <strain evidence="1">20211129_DDA</strain>
        <tissue evidence="1">Liver</tissue>
    </source>
</reference>
<name>A0AAV7RDI0_PLEWA</name>
<evidence type="ECO:0000313" key="1">
    <source>
        <dbReference type="EMBL" id="KAJ1150792.1"/>
    </source>
</evidence>
<sequence>MRLQDFLYNVTYVPDKDNVSADFLSRVSFRGKDGTESEWDNYHIAWIHDEDIPFIDKKSWVEEYSKDVIVQEVLSLHTELCKVSICLLLLGVAVATLEMMLPSL</sequence>
<dbReference type="EMBL" id="JANPWB010000009">
    <property type="protein sequence ID" value="KAJ1150792.1"/>
    <property type="molecule type" value="Genomic_DNA"/>
</dbReference>
<evidence type="ECO:0000313" key="2">
    <source>
        <dbReference type="Proteomes" id="UP001066276"/>
    </source>
</evidence>
<accession>A0AAV7RDI0</accession>